<name>K0KZ42_WICCF</name>
<dbReference type="InterPro" id="IPR000504">
    <property type="entry name" value="RRM_dom"/>
</dbReference>
<dbReference type="Gene3D" id="3.30.70.330">
    <property type="match status" value="3"/>
</dbReference>
<keyword evidence="1" id="KW-0677">Repeat</keyword>
<feature type="compositionally biased region" description="Basic and acidic residues" evidence="4">
    <location>
        <begin position="1"/>
        <end position="50"/>
    </location>
</feature>
<comment type="caution">
    <text evidence="6">The sequence shown here is derived from an EMBL/GenBank/DDBJ whole genome shotgun (WGS) entry which is preliminary data.</text>
</comment>
<keyword evidence="2 3" id="KW-0694">RNA-binding</keyword>
<evidence type="ECO:0000313" key="7">
    <source>
        <dbReference type="Proteomes" id="UP000009328"/>
    </source>
</evidence>
<dbReference type="PANTHER" id="PTHR24012">
    <property type="entry name" value="RNA BINDING PROTEIN"/>
    <property type="match status" value="1"/>
</dbReference>
<dbReference type="Pfam" id="PF00076">
    <property type="entry name" value="RRM_1"/>
    <property type="match status" value="3"/>
</dbReference>
<feature type="domain" description="RRM" evidence="5">
    <location>
        <begin position="222"/>
        <end position="302"/>
    </location>
</feature>
<dbReference type="FunCoup" id="K0KZ42">
    <property type="interactions" value="245"/>
</dbReference>
<accession>K0KZ42</accession>
<protein>
    <submittedName>
        <fullName evidence="6">Polyadenylate-binding protein, cytoplasmic and nuclear</fullName>
    </submittedName>
</protein>
<organism evidence="6 7">
    <name type="scientific">Wickerhamomyces ciferrii (strain ATCC 14091 / BCRC 22168 / CBS 111 / JCM 3599 / NBRC 0793 / NRRL Y-1031 F-60-10)</name>
    <name type="common">Yeast</name>
    <name type="synonym">Pichia ciferrii</name>
    <dbReference type="NCBI Taxonomy" id="1206466"/>
    <lineage>
        <taxon>Eukaryota</taxon>
        <taxon>Fungi</taxon>
        <taxon>Dikarya</taxon>
        <taxon>Ascomycota</taxon>
        <taxon>Saccharomycotina</taxon>
        <taxon>Saccharomycetes</taxon>
        <taxon>Phaffomycetales</taxon>
        <taxon>Wickerhamomycetaceae</taxon>
        <taxon>Wickerhamomyces</taxon>
    </lineage>
</organism>
<dbReference type="Proteomes" id="UP000009328">
    <property type="component" value="Unassembled WGS sequence"/>
</dbReference>
<evidence type="ECO:0000313" key="6">
    <source>
        <dbReference type="EMBL" id="CCH46373.1"/>
    </source>
</evidence>
<reference evidence="6 7" key="1">
    <citation type="journal article" date="2012" name="Eukaryot. Cell">
        <title>Draft genome sequence of Wickerhamomyces ciferrii NRRL Y-1031 F-60-10.</title>
        <authorList>
            <person name="Schneider J."/>
            <person name="Andrea H."/>
            <person name="Blom J."/>
            <person name="Jaenicke S."/>
            <person name="Ruckert C."/>
            <person name="Schorsch C."/>
            <person name="Szczepanowski R."/>
            <person name="Farwick M."/>
            <person name="Goesmann A."/>
            <person name="Puhler A."/>
            <person name="Schaffer S."/>
            <person name="Tauch A."/>
            <person name="Kohler T."/>
            <person name="Brinkrolf K."/>
        </authorList>
    </citation>
    <scope>NUCLEOTIDE SEQUENCE [LARGE SCALE GENOMIC DNA]</scope>
    <source>
        <strain evidence="7">ATCC 14091 / BCRC 22168 / CBS 111 / JCM 3599 / NBRC 0793 / NRRL Y-1031 F-60-10</strain>
    </source>
</reference>
<dbReference type="PROSITE" id="PS50102">
    <property type="entry name" value="RRM"/>
    <property type="match status" value="3"/>
</dbReference>
<dbReference type="STRING" id="1206466.K0KZ42"/>
<dbReference type="InterPro" id="IPR035979">
    <property type="entry name" value="RBD_domain_sf"/>
</dbReference>
<dbReference type="GO" id="GO:0003723">
    <property type="term" value="F:RNA binding"/>
    <property type="evidence" value="ECO:0007669"/>
    <property type="project" value="UniProtKB-UniRule"/>
</dbReference>
<sequence length="694" mass="78301">MSISKEEHQKLEKDQLDQTTEAVDKPKEEINQDHEDPEDDQPRSSDDTHQFHSPLNSNAIITITTSEPIDIQSLLIQHQGDFQLLSTTPPYIKLKFMDKLKAQIFEKSFKLKFPQVEISVEFDALTHPGNIYVRGLGPEITTEDLFKIFEPFGEITSSKIVNDEFGRSKGYGFINYSDGSSADDAISKLNGLLVNGSKLYLNHHIAKKERIQRIDFEKSNFTNLYIKNLPIDYTIDQFESLFAKFGEISSSFLPDLNDGDQTSKRFGFINFKNHESAISAIESLNNFEISPNQFLSVSRAQRRDERNEQFHNNLNPKNSNNYQTTPYGQFQIRNNSISPQPAPILFQSPPITSQGSIPGIITSPITQPPVPHSIEAITSPNFIPNQLIPPSTASTVTSIPPTGVPNGLPTTTIQLPIPAPDQQPSNLYVRNLAPSIDDSILHSSFAPFGIIVSAKIMTTDEGESRGYGFVCFRTSPEASRALIAMHGNVLHGQMLHVSFAQKNNKKRFGKQQQQQIPIHPNGSYYNGLYQNPNQPPYQYYNTQAGQPVPPPSGNGYGNGYRSYYNGYKPFKQHQQYDQGTGYEYQNEYNNNGLRNTNSQDDKFLKLISEINLLDNEEDKNSKISKFLIDSSLIKASPGSKESDVEEKTLSFIKDQIKFREQNKENSKSNVYLDLINDWSNDEDSLTKELEKLSI</sequence>
<dbReference type="HOGENOM" id="CLU_397004_0_0_1"/>
<evidence type="ECO:0000256" key="2">
    <source>
        <dbReference type="ARBA" id="ARBA00022884"/>
    </source>
</evidence>
<dbReference type="EMBL" id="CAIF01000242">
    <property type="protein sequence ID" value="CCH46373.1"/>
    <property type="molecule type" value="Genomic_DNA"/>
</dbReference>
<dbReference type="SMART" id="SM00360">
    <property type="entry name" value="RRM"/>
    <property type="match status" value="3"/>
</dbReference>
<dbReference type="InterPro" id="IPR012677">
    <property type="entry name" value="Nucleotide-bd_a/b_plait_sf"/>
</dbReference>
<feature type="domain" description="RRM" evidence="5">
    <location>
        <begin position="425"/>
        <end position="502"/>
    </location>
</feature>
<dbReference type="SUPFAM" id="SSF54928">
    <property type="entry name" value="RNA-binding domain, RBD"/>
    <property type="match status" value="2"/>
</dbReference>
<evidence type="ECO:0000259" key="5">
    <source>
        <dbReference type="PROSITE" id="PS50102"/>
    </source>
</evidence>
<keyword evidence="7" id="KW-1185">Reference proteome</keyword>
<proteinExistence type="predicted"/>
<evidence type="ECO:0000256" key="4">
    <source>
        <dbReference type="SAM" id="MobiDB-lite"/>
    </source>
</evidence>
<dbReference type="AlphaFoldDB" id="K0KZ42"/>
<dbReference type="eggNOG" id="KOG0123">
    <property type="taxonomic scope" value="Eukaryota"/>
</dbReference>
<feature type="region of interest" description="Disordered" evidence="4">
    <location>
        <begin position="1"/>
        <end position="53"/>
    </location>
</feature>
<evidence type="ECO:0000256" key="3">
    <source>
        <dbReference type="PROSITE-ProRule" id="PRU00176"/>
    </source>
</evidence>
<evidence type="ECO:0000256" key="1">
    <source>
        <dbReference type="ARBA" id="ARBA00022737"/>
    </source>
</evidence>
<feature type="domain" description="RRM" evidence="5">
    <location>
        <begin position="129"/>
        <end position="206"/>
    </location>
</feature>
<gene>
    <name evidence="6" type="ORF">BN7_5966</name>
</gene>
<dbReference type="InParanoid" id="K0KZ42"/>